<dbReference type="Gene3D" id="1.20.120.450">
    <property type="entry name" value="dinb family like domain"/>
    <property type="match status" value="1"/>
</dbReference>
<dbReference type="Proteomes" id="UP001430919">
    <property type="component" value="Unassembled WGS sequence"/>
</dbReference>
<sequence>MTNMFRQGASGALLDVYERTITELQQTISDISDTELIKIVDHQTTDDSCRSIQTILSHVICSGYAYGTYVRRFKGEQIEFDDDDIFYPTINDYNNHLNDSFIFMVDSFRNINDNELEESDNAKKLTTSWGQVYDIEQIVEHAIVHVLRHRRQIEKYKIIIRNME</sequence>
<proteinExistence type="predicted"/>
<gene>
    <name evidence="1" type="ORF">LNQ49_08270</name>
</gene>
<dbReference type="SUPFAM" id="SSF109854">
    <property type="entry name" value="DinB/YfiT-like putative metalloenzymes"/>
    <property type="match status" value="1"/>
</dbReference>
<reference evidence="1" key="1">
    <citation type="submission" date="2021-11" db="EMBL/GenBank/DDBJ databases">
        <title>Description of novel Flavobacterium species.</title>
        <authorList>
            <person name="Saticioglu I.B."/>
            <person name="Ay H."/>
            <person name="Altun S."/>
            <person name="Duman M."/>
        </authorList>
    </citation>
    <scope>NUCLEOTIDE SEQUENCE</scope>
    <source>
        <strain evidence="1">F-65</strain>
    </source>
</reference>
<protein>
    <submittedName>
        <fullName evidence="1">DinB family protein</fullName>
    </submittedName>
</protein>
<name>A0ABS8MS31_9FLAO</name>
<accession>A0ABS8MS31</accession>
<evidence type="ECO:0000313" key="2">
    <source>
        <dbReference type="Proteomes" id="UP001430919"/>
    </source>
</evidence>
<organism evidence="1 2">
    <name type="scientific">Flavobacterium pisciphilum</name>
    <dbReference type="NCBI Taxonomy" id="2893755"/>
    <lineage>
        <taxon>Bacteria</taxon>
        <taxon>Pseudomonadati</taxon>
        <taxon>Bacteroidota</taxon>
        <taxon>Flavobacteriia</taxon>
        <taxon>Flavobacteriales</taxon>
        <taxon>Flavobacteriaceae</taxon>
        <taxon>Flavobacterium</taxon>
    </lineage>
</organism>
<keyword evidence="2" id="KW-1185">Reference proteome</keyword>
<evidence type="ECO:0000313" key="1">
    <source>
        <dbReference type="EMBL" id="MCC9071572.1"/>
    </source>
</evidence>
<dbReference type="RefSeq" id="WP_229988180.1">
    <property type="nucleotide sequence ID" value="NZ_JAJJMO010000001.1"/>
</dbReference>
<dbReference type="InterPro" id="IPR034660">
    <property type="entry name" value="DinB/YfiT-like"/>
</dbReference>
<dbReference type="EMBL" id="JAJJMO010000001">
    <property type="protein sequence ID" value="MCC9071572.1"/>
    <property type="molecule type" value="Genomic_DNA"/>
</dbReference>
<comment type="caution">
    <text evidence="1">The sequence shown here is derived from an EMBL/GenBank/DDBJ whole genome shotgun (WGS) entry which is preliminary data.</text>
</comment>